<dbReference type="Proteomes" id="UP000611796">
    <property type="component" value="Unassembled WGS sequence"/>
</dbReference>
<dbReference type="RefSeq" id="WP_147544038.1">
    <property type="nucleotide sequence ID" value="NZ_JACRWD010000001.1"/>
</dbReference>
<gene>
    <name evidence="2" type="ORF">H8891_05950</name>
</gene>
<reference evidence="2 3" key="1">
    <citation type="submission" date="2020-08" db="EMBL/GenBank/DDBJ databases">
        <authorList>
            <person name="Liu C."/>
            <person name="Sun Q."/>
        </authorList>
    </citation>
    <scope>NUCLEOTIDE SEQUENCE [LARGE SCALE GENOMIC DNA]</scope>
    <source>
        <strain evidence="2 3">NSJ-45</strain>
    </source>
</reference>
<comment type="caution">
    <text evidence="2">The sequence shown here is derived from an EMBL/GenBank/DDBJ whole genome shotgun (WGS) entry which is preliminary data.</text>
</comment>
<organism evidence="2 3">
    <name type="scientific">Paeniclostridium hominis</name>
    <dbReference type="NCBI Taxonomy" id="2764329"/>
    <lineage>
        <taxon>Bacteria</taxon>
        <taxon>Bacillati</taxon>
        <taxon>Bacillota</taxon>
        <taxon>Clostridia</taxon>
        <taxon>Peptostreptococcales</taxon>
        <taxon>Peptostreptococcaceae</taxon>
        <taxon>Paeniclostridium</taxon>
    </lineage>
</organism>
<proteinExistence type="predicted"/>
<keyword evidence="1" id="KW-0472">Membrane</keyword>
<feature type="transmembrane region" description="Helical" evidence="1">
    <location>
        <begin position="55"/>
        <end position="72"/>
    </location>
</feature>
<keyword evidence="1" id="KW-0812">Transmembrane</keyword>
<keyword evidence="3" id="KW-1185">Reference proteome</keyword>
<feature type="transmembrane region" description="Helical" evidence="1">
    <location>
        <begin position="24"/>
        <end position="43"/>
    </location>
</feature>
<keyword evidence="1" id="KW-1133">Transmembrane helix</keyword>
<name>A0ABR7K2T3_9FIRM</name>
<dbReference type="EMBL" id="JACRWD010000001">
    <property type="protein sequence ID" value="MBC6003336.1"/>
    <property type="molecule type" value="Genomic_DNA"/>
</dbReference>
<evidence type="ECO:0008006" key="4">
    <source>
        <dbReference type="Google" id="ProtNLM"/>
    </source>
</evidence>
<evidence type="ECO:0000313" key="2">
    <source>
        <dbReference type="EMBL" id="MBC6003336.1"/>
    </source>
</evidence>
<accession>A0ABR7K2T3</accession>
<protein>
    <recommendedName>
        <fullName evidence="4">Permease</fullName>
    </recommendedName>
</protein>
<sequence>MVAIGCILIGIGTGLILGQIQDTIILSLVGLIVGAFLYSRMAVYIKLKLNPKVKSTIYIILGILIGIIVGIITGEMKGAVITGIGVSLVAIDMMNYRRYLRNNNSENNKI</sequence>
<evidence type="ECO:0000256" key="1">
    <source>
        <dbReference type="SAM" id="Phobius"/>
    </source>
</evidence>
<evidence type="ECO:0000313" key="3">
    <source>
        <dbReference type="Proteomes" id="UP000611796"/>
    </source>
</evidence>
<feature type="transmembrane region" description="Helical" evidence="1">
    <location>
        <begin position="78"/>
        <end position="96"/>
    </location>
</feature>